<accession>A0A1H3VWQ5</accession>
<sequence>MKEIIKGRGAIKGIAEGEALVCPDSIQGWAGIDEVTGVIIEKGHVAEGTSIAGRILVIPSSKGSNCWSGHFNSAMINGVKPAGWVVSQIDSRVGVAAVVVGSPMVVDFSDVDPCQVIKTGDWVKVNGDSGEVEISRQG</sequence>
<dbReference type="GO" id="GO:0016829">
    <property type="term" value="F:lyase activity"/>
    <property type="evidence" value="ECO:0007669"/>
    <property type="project" value="UniProtKB-KW"/>
</dbReference>
<reference evidence="3 4" key="1">
    <citation type="submission" date="2016-10" db="EMBL/GenBank/DDBJ databases">
        <authorList>
            <person name="de Groot N.N."/>
        </authorList>
    </citation>
    <scope>NUCLEOTIDE SEQUENCE [LARGE SCALE GENOMIC DNA]</scope>
    <source>
        <strain evidence="3 4">DSM 7343</strain>
    </source>
</reference>
<dbReference type="RefSeq" id="WP_092344161.1">
    <property type="nucleotide sequence ID" value="NZ_FNQN01000001.1"/>
</dbReference>
<proteinExistence type="predicted"/>
<dbReference type="Proteomes" id="UP000199409">
    <property type="component" value="Unassembled WGS sequence"/>
</dbReference>
<dbReference type="Pfam" id="PF01989">
    <property type="entry name" value="AcnX_swivel_put"/>
    <property type="match status" value="1"/>
</dbReference>
<dbReference type="STRING" id="37625.SAMN05660420_00302"/>
<protein>
    <submittedName>
        <fullName evidence="3">Predicted aconitase subunit 2</fullName>
    </submittedName>
</protein>
<evidence type="ECO:0000259" key="2">
    <source>
        <dbReference type="Pfam" id="PF01989"/>
    </source>
</evidence>
<keyword evidence="4" id="KW-1185">Reference proteome</keyword>
<evidence type="ECO:0000313" key="3">
    <source>
        <dbReference type="EMBL" id="SDZ78644.1"/>
    </source>
</evidence>
<dbReference type="SUPFAM" id="SSF52016">
    <property type="entry name" value="LeuD/IlvD-like"/>
    <property type="match status" value="1"/>
</dbReference>
<feature type="domain" description="Phosphomevalonate dehydratase small subunit-like" evidence="2">
    <location>
        <begin position="26"/>
        <end position="105"/>
    </location>
</feature>
<dbReference type="AlphaFoldDB" id="A0A1H3VWQ5"/>
<evidence type="ECO:0000313" key="4">
    <source>
        <dbReference type="Proteomes" id="UP000199409"/>
    </source>
</evidence>
<keyword evidence="1" id="KW-0456">Lyase</keyword>
<name>A0A1H3VWQ5_9BACT</name>
<gene>
    <name evidence="3" type="ORF">SAMN05660420_00302</name>
</gene>
<dbReference type="InterPro" id="IPR002840">
    <property type="entry name" value="PMDh-S-like_dom"/>
</dbReference>
<dbReference type="Gene3D" id="3.50.30.10">
    <property type="entry name" value="Phosphohistidine domain"/>
    <property type="match status" value="1"/>
</dbReference>
<dbReference type="EMBL" id="FNQN01000001">
    <property type="protein sequence ID" value="SDZ78644.1"/>
    <property type="molecule type" value="Genomic_DNA"/>
</dbReference>
<organism evidence="3 4">
    <name type="scientific">Desulfuromusa kysingii</name>
    <dbReference type="NCBI Taxonomy" id="37625"/>
    <lineage>
        <taxon>Bacteria</taxon>
        <taxon>Pseudomonadati</taxon>
        <taxon>Thermodesulfobacteriota</taxon>
        <taxon>Desulfuromonadia</taxon>
        <taxon>Desulfuromonadales</taxon>
        <taxon>Geopsychrobacteraceae</taxon>
        <taxon>Desulfuromusa</taxon>
    </lineage>
</organism>
<evidence type="ECO:0000256" key="1">
    <source>
        <dbReference type="ARBA" id="ARBA00023239"/>
    </source>
</evidence>
<dbReference type="OrthoDB" id="5526754at2"/>